<name>A0A485M8A4_9ZZZZ</name>
<dbReference type="InterPro" id="IPR001310">
    <property type="entry name" value="Histidine_triad_HIT"/>
</dbReference>
<evidence type="ECO:0000259" key="1">
    <source>
        <dbReference type="PROSITE" id="PS51084"/>
    </source>
</evidence>
<feature type="domain" description="HIT" evidence="1">
    <location>
        <begin position="5"/>
        <end position="114"/>
    </location>
</feature>
<dbReference type="CDD" id="cd01276">
    <property type="entry name" value="PKCI_related"/>
    <property type="match status" value="1"/>
</dbReference>
<dbReference type="SUPFAM" id="SSF54197">
    <property type="entry name" value="HIT-like"/>
    <property type="match status" value="1"/>
</dbReference>
<accession>A0A485M8A4</accession>
<protein>
    <submittedName>
        <fullName evidence="2">Uncharacterized HIT-like protein aq_141</fullName>
    </submittedName>
</protein>
<dbReference type="InterPro" id="IPR011146">
    <property type="entry name" value="HIT-like"/>
</dbReference>
<dbReference type="AlphaFoldDB" id="A0A485M8A4"/>
<dbReference type="PANTHER" id="PTHR23089">
    <property type="entry name" value="HISTIDINE TRIAD HIT PROTEIN"/>
    <property type="match status" value="1"/>
</dbReference>
<organism evidence="2">
    <name type="scientific">anaerobic digester metagenome</name>
    <dbReference type="NCBI Taxonomy" id="1263854"/>
    <lineage>
        <taxon>unclassified sequences</taxon>
        <taxon>metagenomes</taxon>
        <taxon>ecological metagenomes</taxon>
    </lineage>
</organism>
<evidence type="ECO:0000313" key="2">
    <source>
        <dbReference type="EMBL" id="VFU19645.1"/>
    </source>
</evidence>
<gene>
    <name evidence="2" type="ORF">SCFA_90001</name>
</gene>
<dbReference type="PROSITE" id="PS51084">
    <property type="entry name" value="HIT_2"/>
    <property type="match status" value="1"/>
</dbReference>
<dbReference type="Gene3D" id="3.30.428.10">
    <property type="entry name" value="HIT-like"/>
    <property type="match status" value="1"/>
</dbReference>
<sequence length="114" mass="12741">MQDCIFCKIANREIPADIVYENEQVLVFKDVNPAAPVHLLVIPKKHIPTLFDLSEEDSGILGQVQLVVARVARELNLGEKGFRLVSNCGREAGQVVMHIHYHLLAGRPLHWPPG</sequence>
<dbReference type="InterPro" id="IPR036265">
    <property type="entry name" value="HIT-like_sf"/>
</dbReference>
<proteinExistence type="predicted"/>
<dbReference type="EMBL" id="CAADRN010000394">
    <property type="protein sequence ID" value="VFU19645.1"/>
    <property type="molecule type" value="Genomic_DNA"/>
</dbReference>
<dbReference type="GO" id="GO:0003824">
    <property type="term" value="F:catalytic activity"/>
    <property type="evidence" value="ECO:0007669"/>
    <property type="project" value="InterPro"/>
</dbReference>
<reference evidence="2" key="1">
    <citation type="submission" date="2019-03" db="EMBL/GenBank/DDBJ databases">
        <authorList>
            <person name="Hao L."/>
        </authorList>
    </citation>
    <scope>NUCLEOTIDE SEQUENCE</scope>
</reference>
<dbReference type="Pfam" id="PF01230">
    <property type="entry name" value="HIT"/>
    <property type="match status" value="1"/>
</dbReference>
<dbReference type="PRINTS" id="PR00332">
    <property type="entry name" value="HISTRIAD"/>
</dbReference>